<evidence type="ECO:0000313" key="1">
    <source>
        <dbReference type="EMBL" id="MFB6490423.1"/>
    </source>
</evidence>
<evidence type="ECO:0000313" key="2">
    <source>
        <dbReference type="Proteomes" id="UP000033636"/>
    </source>
</evidence>
<organism evidence="1 2">
    <name type="scientific">Thermoproteus sp. AZ2</name>
    <dbReference type="NCBI Taxonomy" id="1609232"/>
    <lineage>
        <taxon>Archaea</taxon>
        <taxon>Thermoproteota</taxon>
        <taxon>Thermoprotei</taxon>
        <taxon>Thermoproteales</taxon>
        <taxon>Thermoproteaceae</taxon>
        <taxon>Thermoproteus</taxon>
    </lineage>
</organism>
<dbReference type="Proteomes" id="UP000033636">
    <property type="component" value="Unassembled WGS sequence"/>
</dbReference>
<accession>A0ACC6V0Q9</accession>
<gene>
    <name evidence="1" type="ORF">TU35_004095</name>
</gene>
<name>A0ACC6V0Q9_9CREN</name>
<reference evidence="1" key="1">
    <citation type="submission" date="2024-07" db="EMBL/GenBank/DDBJ databases">
        <title>Metagenome and Metagenome-Assembled Genomes of Archaea from a hot spring from the geothermal field of Los Azufres, Mexico.</title>
        <authorList>
            <person name="Marin-Paredes R."/>
            <person name="Martinez-Romero E."/>
            <person name="Servin-Garciduenas L.E."/>
        </authorList>
    </citation>
    <scope>NUCLEOTIDE SEQUENCE</scope>
</reference>
<protein>
    <submittedName>
        <fullName evidence="1">Uncharacterized protein</fullName>
    </submittedName>
</protein>
<proteinExistence type="predicted"/>
<dbReference type="EMBL" id="JZWT02000008">
    <property type="protein sequence ID" value="MFB6490423.1"/>
    <property type="molecule type" value="Genomic_DNA"/>
</dbReference>
<sequence>MDILRVIEEEVRSVLEGSDAELVLDLIKSYKSLGPKEARRRLEEALREWGVDVENLED</sequence>
<comment type="caution">
    <text evidence="1">The sequence shown here is derived from an EMBL/GenBank/DDBJ whole genome shotgun (WGS) entry which is preliminary data.</text>
</comment>